<keyword evidence="11" id="KW-0325">Glycoprotein</keyword>
<dbReference type="Pfam" id="PF00211">
    <property type="entry name" value="Guanylate_cyc"/>
    <property type="match status" value="2"/>
</dbReference>
<dbReference type="GO" id="GO:0006182">
    <property type="term" value="P:cGMP biosynthetic process"/>
    <property type="evidence" value="ECO:0000318"/>
    <property type="project" value="GO_Central"/>
</dbReference>
<protein>
    <recommendedName>
        <fullName evidence="3 15">Guanylate cyclase</fullName>
        <ecNumber evidence="3 15">4.6.1.2</ecNumber>
    </recommendedName>
</protein>
<keyword evidence="9" id="KW-0472">Membrane</keyword>
<dbReference type="InterPro" id="IPR001828">
    <property type="entry name" value="ANF_lig-bd_rcpt"/>
</dbReference>
<dbReference type="GO" id="GO:0006935">
    <property type="term" value="P:chemotaxis"/>
    <property type="evidence" value="ECO:0007669"/>
    <property type="project" value="UniProtKB-ARBA"/>
</dbReference>
<dbReference type="GO" id="GO:0001653">
    <property type="term" value="F:peptide receptor activity"/>
    <property type="evidence" value="ECO:0000318"/>
    <property type="project" value="GO_Central"/>
</dbReference>
<dbReference type="InterPro" id="IPR029787">
    <property type="entry name" value="Nucleotide_cyclase"/>
</dbReference>
<keyword evidence="13 15" id="KW-0141">cGMP biosynthesis</keyword>
<dbReference type="Pfam" id="PF07701">
    <property type="entry name" value="HNOBA"/>
    <property type="match status" value="2"/>
</dbReference>
<evidence type="ECO:0000256" key="10">
    <source>
        <dbReference type="ARBA" id="ARBA00023170"/>
    </source>
</evidence>
<evidence type="ECO:0000256" key="6">
    <source>
        <dbReference type="ARBA" id="ARBA00022729"/>
    </source>
</evidence>
<dbReference type="InterPro" id="IPR001245">
    <property type="entry name" value="Ser-Thr/Tyr_kinase_cat_dom"/>
</dbReference>
<dbReference type="Gene3D" id="6.10.250.780">
    <property type="match status" value="2"/>
</dbReference>
<dbReference type="GO" id="GO:0007635">
    <property type="term" value="P:chemosensory behavior"/>
    <property type="evidence" value="ECO:0007669"/>
    <property type="project" value="UniProtKB-ARBA"/>
</dbReference>
<dbReference type="Pfam" id="PF07714">
    <property type="entry name" value="PK_Tyr_Ser-Thr"/>
    <property type="match status" value="2"/>
</dbReference>
<dbReference type="GO" id="GO:0004383">
    <property type="term" value="F:guanylate cyclase activity"/>
    <property type="evidence" value="ECO:0000318"/>
    <property type="project" value="GO_Central"/>
</dbReference>
<reference evidence="17" key="1">
    <citation type="journal article" date="2008" name="Nat. Genet.">
        <title>The Pristionchus pacificus genome provides a unique perspective on nematode lifestyle and parasitism.</title>
        <authorList>
            <person name="Dieterich C."/>
            <person name="Clifton S.W."/>
            <person name="Schuster L.N."/>
            <person name="Chinwalla A."/>
            <person name="Delehaunty K."/>
            <person name="Dinkelacker I."/>
            <person name="Fulton L."/>
            <person name="Fulton R."/>
            <person name="Godfrey J."/>
            <person name="Minx P."/>
            <person name="Mitreva M."/>
            <person name="Roeseler W."/>
            <person name="Tian H."/>
            <person name="Witte H."/>
            <person name="Yang S.P."/>
            <person name="Wilson R.K."/>
            <person name="Sommer R.J."/>
        </authorList>
    </citation>
    <scope>NUCLEOTIDE SEQUENCE [LARGE SCALE GENOMIC DNA]</scope>
    <source>
        <strain evidence="17">PS312</strain>
    </source>
</reference>
<dbReference type="Proteomes" id="UP000005239">
    <property type="component" value="Unassembled WGS sequence"/>
</dbReference>
<evidence type="ECO:0000256" key="13">
    <source>
        <dbReference type="ARBA" id="ARBA00023293"/>
    </source>
</evidence>
<dbReference type="InterPro" id="IPR018297">
    <property type="entry name" value="A/G_cyclase_CS"/>
</dbReference>
<keyword evidence="6" id="KW-0732">Signal</keyword>
<keyword evidence="17" id="KW-1185">Reference proteome</keyword>
<keyword evidence="8" id="KW-1133">Transmembrane helix</keyword>
<comment type="catalytic activity">
    <reaction evidence="1 15">
        <text>GTP = 3',5'-cyclic GMP + diphosphate</text>
        <dbReference type="Rhea" id="RHEA:13665"/>
        <dbReference type="ChEBI" id="CHEBI:33019"/>
        <dbReference type="ChEBI" id="CHEBI:37565"/>
        <dbReference type="ChEBI" id="CHEBI:57746"/>
        <dbReference type="EC" id="4.6.1.2"/>
    </reaction>
</comment>
<evidence type="ECO:0000256" key="12">
    <source>
        <dbReference type="ARBA" id="ARBA00023239"/>
    </source>
</evidence>
<evidence type="ECO:0000313" key="17">
    <source>
        <dbReference type="Proteomes" id="UP000005239"/>
    </source>
</evidence>
<dbReference type="FunFam" id="1.10.510.10:FF:000990">
    <property type="entry name" value="Guanylate cyclase"/>
    <property type="match status" value="1"/>
</dbReference>
<dbReference type="Gene3D" id="3.40.50.2300">
    <property type="match status" value="4"/>
</dbReference>
<dbReference type="GO" id="GO:0005886">
    <property type="term" value="C:plasma membrane"/>
    <property type="evidence" value="ECO:0000318"/>
    <property type="project" value="GO_Central"/>
</dbReference>
<sequence length="2089" mass="235976">MLILLLPIVIHARLLNVGMLFSYENEALNPYVGYKKHAAAAMVAWKRIEKERILPDIDGLNLTWRFDECVDALSVRAIIEYEENRADVVLGPACSQPAIQAGTIAAYLDFPIILWGPPYQSTLEDSQAFPTMMSTSFSARPRARAVVTLAQKFEWTDLTFMFSAERDPLVGRCLPFNDALQTVIEPLPDYNLVYYRQFRNLTIVNMRSHLKKAKDVSRVFIVCFESPNTRRDFLLAAYEEGMANDEYVFIFLEEQGTEFKTLRDGEPSYLEYIWIDSVTNSDGRSQQALEVARRALVIDVQPYNDSTNFVKEVKDAFLQPPFNCPNCTEIETSVSRVAELHDALYFYALVRNRTLASNPTLTTKMGGRMMSQYAQMNFSGQSGSIVINSNGTRDPQFLLYSLDNADKAQLMMRLISQATANSYVRDIVISEVYTSESQLWISRGGQRPLNEPRCGFKNDQCPLSFQEQYLAFVIVAAVIFFFIIFVLLFSGVCVIRSKRRDEAARDKIWQVQFGSLMKPSSKGQSASKYSLTSTLTSSTRFTLDSKKETDLHAFFTLYNDPVVARKHTHRFFLGKKELMELRQLFILDHDNLNKFVGICEDGPQFMTLWRFCTRGSLRDVIEKGTLQMDWFFKFSIMRDISEGLHYIHHSPLFVHGWLTSGCCLVSDRWQLKITFNGCKFIKAEEKKTQKELLWTAPELIRNGDTVGTKAGDIYSFAIICSEIATKKSAWDLEEGSRDAEEVIYKVKRGGKNPLRPDIDVDEGEASSSMLLLIKDCWAEDPAARPNTDQVRALVKSINHGRSANLMDHVFNVLEQYASNLEEEVESRMNELIEEKKKSDILLYRMLPRQVAEKLKLGQSVEPEAFDCVTIFFSDVVSFTTLASKSTPIQVVNLLNDLYSTFDAIIDEHDVYKVETIGDGYLCVSGLPHRNGNDHAREVAEMSFALLVAIRLFKIPHLPNEKLQIRIGMHTGPSVAGVVGITMPRYCLFGDSVNTAARMESNGKPMRIHISSETNNFLTNIIGGYRTETRGEVIIKKMNYSLNISLLIYIFLLFFDVVQGRNLTVGMLFAYNDTSLTLYVGYKKHAAAALVAYKRIEREQLLPDITNVDFVWTADECVDAASVRALMDMQGTVDVILGPACGSPAIYAGTAASYYDFPIILWGPPYDASLESNFDFPTVMSTSMSARPRAVTIVALLQKFGWKDISFLYTTDRNPLVGRCENVFNALSDYLNQIPDINIAYYRKIQNNSVANLQSRLNLAAAVSRVMIVCFESPVTRRNFFLAAHDNGYDSNDFTYIFIEEQSTGFQTFSSAAGINNMWVDYSTTPDGRDRDALSAARRALVIDVSPYNDTAAFVKEVIAAFKEPPFDCDDCTDVETSVSRVAQFHDAMYLYALARNKTVQARPSMAVNMSGSTLLTYSMGVSFAGQSGIVKINSNGTRDPSFVVYTLTSTDTNQIMLQIDTNLQQGQAYRTTKITELFTSESQMWVARGGVRPLNQPKCGFGNDQCPLSFQDQYLAFVIAAVALFVVIVVLLVLVFCWVIRSRQREETRQNLVWQITFGSLIRPSQKSHTASRYSLQSSLTTSTRMTMDSKKETDLHAFFFLGNDAVVARKHQTRHYLSKKETLEMRQLHGIDHDNVNKFVGICEDGPQFMTIWRYCGRGSLRDVIEKGTLQMDWFFKFSIMRDISEGLHYLHHSMLGAHGWLTSGTCLVDERWQLKITFHGCKYIKATEMKTVKNLLWTAPELIREVDPLGTKAGDIYSFAIICSEIVTRKSAWNVEESHLDIDELIYKLKRGGKNPPRPDLSSDADSEVNSSMIVGRKIPQLDPIQIKFVPSSANLMDHVFNVLEQYASNLEEEVESRMKELVEEKKKSDILLYRMLPRQVAEKLKLGQAVEPEGFDCVTIFFSDVVSFTTLASRSTPIQVVNLLNDLYSTFDAIIDEHDVYKVETIGDGYLCVSGLPHRNGNEHAKEVAEMSKALLNAIRCFKIPHLPTDKIQIRIGMHTGPSVAGVVGITMPRYCLFGDSVNTAARMESNGKPMRIHISAETNHFLTEVIGGYRTELRGEVIIKGKGTIETYWLLEDDQEPGASY</sequence>
<keyword evidence="12 14" id="KW-0456">Lyase</keyword>
<dbReference type="GO" id="GO:0035556">
    <property type="term" value="P:intracellular signal transduction"/>
    <property type="evidence" value="ECO:0007669"/>
    <property type="project" value="InterPro"/>
</dbReference>
<dbReference type="EC" id="4.6.1.2" evidence="3 15"/>
<dbReference type="InterPro" id="IPR011645">
    <property type="entry name" value="HNOB_dom_associated"/>
</dbReference>
<dbReference type="PROSITE" id="PS50125">
    <property type="entry name" value="GUANYLATE_CYCLASE_2"/>
    <property type="match status" value="2"/>
</dbReference>
<evidence type="ECO:0000256" key="7">
    <source>
        <dbReference type="ARBA" id="ARBA00022741"/>
    </source>
</evidence>
<dbReference type="FunFam" id="3.40.50.2300:FF:000241">
    <property type="entry name" value="Guanylate cyclase"/>
    <property type="match status" value="1"/>
</dbReference>
<dbReference type="GO" id="GO:0005524">
    <property type="term" value="F:ATP binding"/>
    <property type="evidence" value="ECO:0007669"/>
    <property type="project" value="InterPro"/>
</dbReference>
<evidence type="ECO:0000256" key="8">
    <source>
        <dbReference type="ARBA" id="ARBA00022989"/>
    </source>
</evidence>
<dbReference type="EnsemblMetazoa" id="PPA04454.1">
    <property type="protein sequence ID" value="PPA04454.1"/>
    <property type="gene ID" value="WBGene00094008"/>
</dbReference>
<evidence type="ECO:0000256" key="15">
    <source>
        <dbReference type="RuleBase" id="RU003431"/>
    </source>
</evidence>
<dbReference type="SUPFAM" id="SSF53822">
    <property type="entry name" value="Periplasmic binding protein-like I"/>
    <property type="match status" value="2"/>
</dbReference>
<dbReference type="FunFam" id="3.30.70.1230:FF:000023">
    <property type="entry name" value="Guanylate cyclase"/>
    <property type="match status" value="2"/>
</dbReference>
<keyword evidence="4" id="KW-1003">Cell membrane</keyword>
<dbReference type="SUPFAM" id="SSF55073">
    <property type="entry name" value="Nucleotide cyclase"/>
    <property type="match status" value="2"/>
</dbReference>
<dbReference type="InterPro" id="IPR000719">
    <property type="entry name" value="Prot_kinase_dom"/>
</dbReference>
<dbReference type="GO" id="GO:0004672">
    <property type="term" value="F:protein kinase activity"/>
    <property type="evidence" value="ECO:0007669"/>
    <property type="project" value="InterPro"/>
</dbReference>
<dbReference type="CDD" id="cd06352">
    <property type="entry name" value="PBP1_NPR_GC-like"/>
    <property type="match status" value="2"/>
</dbReference>
<dbReference type="SMART" id="SM00044">
    <property type="entry name" value="CYCc"/>
    <property type="match status" value="2"/>
</dbReference>
<dbReference type="InterPro" id="IPR011009">
    <property type="entry name" value="Kinase-like_dom_sf"/>
</dbReference>
<gene>
    <name evidence="16" type="primary">WBGene00094008</name>
</gene>
<evidence type="ECO:0000256" key="9">
    <source>
        <dbReference type="ARBA" id="ARBA00023136"/>
    </source>
</evidence>
<reference evidence="16" key="2">
    <citation type="submission" date="2022-06" db="UniProtKB">
        <authorList>
            <consortium name="EnsemblMetazoa"/>
        </authorList>
    </citation>
    <scope>IDENTIFICATION</scope>
    <source>
        <strain evidence="16">PS312</strain>
    </source>
</reference>
<dbReference type="GO" id="GO:0007168">
    <property type="term" value="P:receptor guanylyl cyclase signaling pathway"/>
    <property type="evidence" value="ECO:0000318"/>
    <property type="project" value="GO_Central"/>
</dbReference>
<dbReference type="PANTHER" id="PTHR11920:SF493">
    <property type="entry name" value="RECEPTOR-TYPE GUANYLATE CYCLASE GCY-22"/>
    <property type="match status" value="1"/>
</dbReference>
<dbReference type="InterPro" id="IPR001054">
    <property type="entry name" value="A/G_cyclase"/>
</dbReference>
<dbReference type="PROSITE" id="PS50011">
    <property type="entry name" value="PROTEIN_KINASE_DOM"/>
    <property type="match status" value="2"/>
</dbReference>
<evidence type="ECO:0000256" key="2">
    <source>
        <dbReference type="ARBA" id="ARBA00004251"/>
    </source>
</evidence>
<accession>A0A2A6C3A2</accession>
<evidence type="ECO:0000256" key="14">
    <source>
        <dbReference type="RuleBase" id="RU000405"/>
    </source>
</evidence>
<comment type="subcellular location">
    <subcellularLocation>
        <location evidence="2">Cell membrane</location>
        <topology evidence="2">Single-pass type I membrane protein</topology>
    </subcellularLocation>
</comment>
<name>A0A2A6C3A2_PRIPA</name>
<dbReference type="Gene3D" id="3.30.70.1230">
    <property type="entry name" value="Nucleotide cyclase"/>
    <property type="match status" value="2"/>
</dbReference>
<dbReference type="Pfam" id="PF01094">
    <property type="entry name" value="ANF_receptor"/>
    <property type="match status" value="2"/>
</dbReference>
<dbReference type="InterPro" id="IPR028082">
    <property type="entry name" value="Peripla_BP_I"/>
</dbReference>
<keyword evidence="5" id="KW-0812">Transmembrane</keyword>
<proteinExistence type="inferred from homology"/>
<accession>A0A8R1U4A8</accession>
<evidence type="ECO:0000313" key="16">
    <source>
        <dbReference type="EnsemblMetazoa" id="PPA04454.1"/>
    </source>
</evidence>
<evidence type="ECO:0000256" key="4">
    <source>
        <dbReference type="ARBA" id="ARBA00022475"/>
    </source>
</evidence>
<evidence type="ECO:0000256" key="3">
    <source>
        <dbReference type="ARBA" id="ARBA00012202"/>
    </source>
</evidence>
<evidence type="ECO:0000256" key="5">
    <source>
        <dbReference type="ARBA" id="ARBA00022692"/>
    </source>
</evidence>
<evidence type="ECO:0000256" key="1">
    <source>
        <dbReference type="ARBA" id="ARBA00001436"/>
    </source>
</evidence>
<dbReference type="CDD" id="cd07302">
    <property type="entry name" value="CHD"/>
    <property type="match status" value="2"/>
</dbReference>
<comment type="similarity">
    <text evidence="14">Belongs to the adenylyl cyclase class-4/guanylyl cyclase family.</text>
</comment>
<keyword evidence="10" id="KW-0675">Receptor</keyword>
<dbReference type="Gene3D" id="1.10.510.10">
    <property type="entry name" value="Transferase(Phosphotransferase) domain 1"/>
    <property type="match status" value="2"/>
</dbReference>
<dbReference type="InterPro" id="IPR050401">
    <property type="entry name" value="Cyclic_nucleotide_synthase"/>
</dbReference>
<dbReference type="PANTHER" id="PTHR11920">
    <property type="entry name" value="GUANYLYL CYCLASE"/>
    <property type="match status" value="1"/>
</dbReference>
<dbReference type="FunFam" id="3.40.50.2300:FF:000678">
    <property type="entry name" value="Guanylate cyclase"/>
    <property type="match status" value="1"/>
</dbReference>
<evidence type="ECO:0000256" key="11">
    <source>
        <dbReference type="ARBA" id="ARBA00023180"/>
    </source>
</evidence>
<keyword evidence="7" id="KW-0547">Nucleotide-binding</keyword>
<dbReference type="PROSITE" id="PS00452">
    <property type="entry name" value="GUANYLATE_CYCLASE_1"/>
    <property type="match status" value="2"/>
</dbReference>
<organism evidence="16 17">
    <name type="scientific">Pristionchus pacificus</name>
    <name type="common">Parasitic nematode worm</name>
    <dbReference type="NCBI Taxonomy" id="54126"/>
    <lineage>
        <taxon>Eukaryota</taxon>
        <taxon>Metazoa</taxon>
        <taxon>Ecdysozoa</taxon>
        <taxon>Nematoda</taxon>
        <taxon>Chromadorea</taxon>
        <taxon>Rhabditida</taxon>
        <taxon>Rhabditina</taxon>
        <taxon>Diplogasteromorpha</taxon>
        <taxon>Diplogasteroidea</taxon>
        <taxon>Neodiplogasteridae</taxon>
        <taxon>Pristionchus</taxon>
    </lineage>
</organism>
<dbReference type="SUPFAM" id="SSF56112">
    <property type="entry name" value="Protein kinase-like (PK-like)"/>
    <property type="match status" value="2"/>
</dbReference>